<evidence type="ECO:0000259" key="2">
    <source>
        <dbReference type="Pfam" id="PF13400"/>
    </source>
</evidence>
<dbReference type="EMBL" id="CP028843">
    <property type="protein sequence ID" value="AWB23584.1"/>
    <property type="molecule type" value="Genomic_DNA"/>
</dbReference>
<gene>
    <name evidence="3" type="ORF">DA075_24040</name>
</gene>
<organism evidence="3 4">
    <name type="scientific">Methylobacterium currus</name>
    <dbReference type="NCBI Taxonomy" id="2051553"/>
    <lineage>
        <taxon>Bacteria</taxon>
        <taxon>Pseudomonadati</taxon>
        <taxon>Pseudomonadota</taxon>
        <taxon>Alphaproteobacteria</taxon>
        <taxon>Hyphomicrobiales</taxon>
        <taxon>Methylobacteriaceae</taxon>
        <taxon>Methylobacterium</taxon>
    </lineage>
</organism>
<accession>A0A2R4WPV1</accession>
<protein>
    <recommendedName>
        <fullName evidence="2">Putative Flp pilus-assembly TadG-like N-terminal domain-containing protein</fullName>
    </recommendedName>
</protein>
<sequence>MIRYGFAHCNRFAADRAASVVLIFALVAPLLLGMVGLGIDYASWVLQRTMLQQVADAAALAVASDLQVSGASPHRMQSLAQSYVDSAVKVERGDGRVAVATVAVIRERPGGPFVPARWMHGEVPPTGVRVTLTQHKRAIMSRLVTPHLTDIAVSATAEAVNSSKLCVLGLASGGIQAIQLRNSARIEADDCVVYSLSPSAVGLSGSDRSVVTATRTCAVGGYQGGHANFRPLPVTGCPTLKDPLAGRPAPPVGSCIANDLALTDGTYTLSPGTYCGGLSIGGGAEVTLRPGIYVMKDGPLVVGPPGQRTEVETICRPPSLTLGFVTAVALINICKQAINVRTRGYMKGDGVGFYFTGNIAWPKVRTMQPLLLQPNSVVELTAPRDGDMAGLLFFEDRAAPVGRSFEVLSNSARRLVGTIYLPRGTFSVQTNQVVADQSEYTAIVANQIFLSNSPRLVINTRYSATDVPVPKGLGPRSGSVGLAN</sequence>
<dbReference type="OrthoDB" id="7418984at2"/>
<keyword evidence="1" id="KW-1133">Transmembrane helix</keyword>
<keyword evidence="1" id="KW-0812">Transmembrane</keyword>
<name>A0A2R4WPV1_9HYPH</name>
<dbReference type="InterPro" id="IPR028087">
    <property type="entry name" value="Tad_N"/>
</dbReference>
<keyword evidence="4" id="KW-1185">Reference proteome</keyword>
<dbReference type="Pfam" id="PF13400">
    <property type="entry name" value="Tad"/>
    <property type="match status" value="1"/>
</dbReference>
<evidence type="ECO:0000256" key="1">
    <source>
        <dbReference type="SAM" id="Phobius"/>
    </source>
</evidence>
<proteinExistence type="predicted"/>
<evidence type="ECO:0000313" key="4">
    <source>
        <dbReference type="Proteomes" id="UP000244755"/>
    </source>
</evidence>
<keyword evidence="1" id="KW-0472">Membrane</keyword>
<dbReference type="AlphaFoldDB" id="A0A2R4WPV1"/>
<evidence type="ECO:0000313" key="3">
    <source>
        <dbReference type="EMBL" id="AWB23584.1"/>
    </source>
</evidence>
<dbReference type="KEGG" id="mee:DA075_24040"/>
<dbReference type="Proteomes" id="UP000244755">
    <property type="component" value="Chromosome 1"/>
</dbReference>
<feature type="transmembrane region" description="Helical" evidence="1">
    <location>
        <begin position="20"/>
        <end position="44"/>
    </location>
</feature>
<reference evidence="3 4" key="1">
    <citation type="submission" date="2018-04" db="EMBL/GenBank/DDBJ databases">
        <title>Methylobacterium sp. PR1016A genome.</title>
        <authorList>
            <person name="Park W."/>
        </authorList>
    </citation>
    <scope>NUCLEOTIDE SEQUENCE [LARGE SCALE GENOMIC DNA]</scope>
    <source>
        <strain evidence="3 4">PR1016A</strain>
    </source>
</reference>
<feature type="domain" description="Putative Flp pilus-assembly TadG-like N-terminal" evidence="2">
    <location>
        <begin position="20"/>
        <end position="65"/>
    </location>
</feature>